<dbReference type="Proteomes" id="UP000824156">
    <property type="component" value="Unassembled WGS sequence"/>
</dbReference>
<proteinExistence type="predicted"/>
<organism evidence="3 4">
    <name type="scientific">Candidatus Sphingobacterium stercoripullorum</name>
    <dbReference type="NCBI Taxonomy" id="2838759"/>
    <lineage>
        <taxon>Bacteria</taxon>
        <taxon>Pseudomonadati</taxon>
        <taxon>Bacteroidota</taxon>
        <taxon>Sphingobacteriia</taxon>
        <taxon>Sphingobacteriales</taxon>
        <taxon>Sphingobacteriaceae</taxon>
        <taxon>Sphingobacterium</taxon>
    </lineage>
</organism>
<evidence type="ECO:0000313" key="4">
    <source>
        <dbReference type="Proteomes" id="UP000824156"/>
    </source>
</evidence>
<feature type="domain" description="Peptidase M1 membrane alanine aminopeptidase" evidence="2">
    <location>
        <begin position="276"/>
        <end position="477"/>
    </location>
</feature>
<accession>A0A9D1WAD6</accession>
<dbReference type="GO" id="GO:0008270">
    <property type="term" value="F:zinc ion binding"/>
    <property type="evidence" value="ECO:0007669"/>
    <property type="project" value="InterPro"/>
</dbReference>
<dbReference type="SUPFAM" id="SSF63737">
    <property type="entry name" value="Leukotriene A4 hydrolase N-terminal domain"/>
    <property type="match status" value="1"/>
</dbReference>
<feature type="binding site" evidence="1">
    <location>
        <position position="365"/>
    </location>
    <ligand>
        <name>Zn(2+)</name>
        <dbReference type="ChEBI" id="CHEBI:29105"/>
        <note>catalytic</note>
    </ligand>
</feature>
<dbReference type="Pfam" id="PF01433">
    <property type="entry name" value="Peptidase_M1"/>
    <property type="match status" value="1"/>
</dbReference>
<protein>
    <submittedName>
        <fullName evidence="3">M1 family metallopeptidase</fullName>
    </submittedName>
</protein>
<dbReference type="Gene3D" id="1.10.390.10">
    <property type="entry name" value="Neutral Protease Domain 2"/>
    <property type="match status" value="1"/>
</dbReference>
<dbReference type="PANTHER" id="PTHR45726">
    <property type="entry name" value="LEUKOTRIENE A-4 HYDROLASE"/>
    <property type="match status" value="1"/>
</dbReference>
<comment type="caution">
    <text evidence="3">The sequence shown here is derived from an EMBL/GenBank/DDBJ whole genome shotgun (WGS) entry which is preliminary data.</text>
</comment>
<dbReference type="GO" id="GO:0008237">
    <property type="term" value="F:metallopeptidase activity"/>
    <property type="evidence" value="ECO:0007669"/>
    <property type="project" value="InterPro"/>
</dbReference>
<dbReference type="EMBL" id="DXEZ01000282">
    <property type="protein sequence ID" value="HIX55380.1"/>
    <property type="molecule type" value="Genomic_DNA"/>
</dbReference>
<evidence type="ECO:0000256" key="1">
    <source>
        <dbReference type="PIRSR" id="PIRSR634015-3"/>
    </source>
</evidence>
<dbReference type="PANTHER" id="PTHR45726:SF3">
    <property type="entry name" value="LEUKOTRIENE A-4 HYDROLASE"/>
    <property type="match status" value="1"/>
</dbReference>
<dbReference type="Gene3D" id="2.60.40.1730">
    <property type="entry name" value="tricorn interacting facor f3 domain"/>
    <property type="match status" value="1"/>
</dbReference>
<dbReference type="InterPro" id="IPR042097">
    <property type="entry name" value="Aminopeptidase_N-like_N_sf"/>
</dbReference>
<evidence type="ECO:0000313" key="3">
    <source>
        <dbReference type="EMBL" id="HIX55380.1"/>
    </source>
</evidence>
<reference evidence="3" key="2">
    <citation type="submission" date="2021-04" db="EMBL/GenBank/DDBJ databases">
        <authorList>
            <person name="Gilroy R."/>
        </authorList>
    </citation>
    <scope>NUCLEOTIDE SEQUENCE</scope>
    <source>
        <strain evidence="3">1719</strain>
    </source>
</reference>
<keyword evidence="1" id="KW-0479">Metal-binding</keyword>
<dbReference type="InterPro" id="IPR027268">
    <property type="entry name" value="Peptidase_M4/M1_CTD_sf"/>
</dbReference>
<dbReference type="InterPro" id="IPR034015">
    <property type="entry name" value="M1_LTA4H"/>
</dbReference>
<comment type="cofactor">
    <cofactor evidence="1">
        <name>Zn(2+)</name>
        <dbReference type="ChEBI" id="CHEBI:29105"/>
    </cofactor>
    <text evidence="1">Binds 1 zinc ion per subunit.</text>
</comment>
<reference evidence="3" key="1">
    <citation type="journal article" date="2021" name="PeerJ">
        <title>Extensive microbial diversity within the chicken gut microbiome revealed by metagenomics and culture.</title>
        <authorList>
            <person name="Gilroy R."/>
            <person name="Ravi A."/>
            <person name="Getino M."/>
            <person name="Pursley I."/>
            <person name="Horton D.L."/>
            <person name="Alikhan N.F."/>
            <person name="Baker D."/>
            <person name="Gharbi K."/>
            <person name="Hall N."/>
            <person name="Watson M."/>
            <person name="Adriaenssens E.M."/>
            <person name="Foster-Nyarko E."/>
            <person name="Jarju S."/>
            <person name="Secka A."/>
            <person name="Antonio M."/>
            <person name="Oren A."/>
            <person name="Chaudhuri R.R."/>
            <person name="La Ragione R."/>
            <person name="Hildebrand F."/>
            <person name="Pallen M.J."/>
        </authorList>
    </citation>
    <scope>NUCLEOTIDE SEQUENCE</scope>
    <source>
        <strain evidence="3">1719</strain>
    </source>
</reference>
<keyword evidence="1" id="KW-0862">Zinc</keyword>
<evidence type="ECO:0000259" key="2">
    <source>
        <dbReference type="Pfam" id="PF01433"/>
    </source>
</evidence>
<dbReference type="InterPro" id="IPR014782">
    <property type="entry name" value="Peptidase_M1_dom"/>
</dbReference>
<feature type="binding site" evidence="1">
    <location>
        <position position="342"/>
    </location>
    <ligand>
        <name>Zn(2+)</name>
        <dbReference type="ChEBI" id="CHEBI:29105"/>
        <note>catalytic</note>
    </ligand>
</feature>
<sequence length="556" mass="64424">MKKHFKTSFLLVLFVLINHTLSFGQLYEDGIPEFTRADTLRGALSPLRTCYDIKHYHLDIEVFPEEKTIKGSNQFLFKAEKDFGKLQFDLFDNLLVDSIIYKGNLLPYEREYNAVFIKFPSTITKSSIDSFTVYFSGTPIVAKNAPWDGGFIWGKDNNGIDFIATACQGLGASAWWPNKDHQSDEVDSMLLTVTVPDPLQNISNGKLLKTEKPNDKTTKYYWEIKNPINNYNVALNIGDYAHFQEQYQGIDGPLEIDYYPLKENQNKIEHLKTNVITMLEAFEHWFGPYPFYQDGYKIVETPHLGMEHQSAIAYGNKYLNGYLGRDNSGSGWGKKWDFIIIHESGHEWFGNNITAKDIGDMWIHESFTNYSEALYIEYFYGKKAGQEYIYGNRRGILNDRPLRGPLGVNYSGSGDMYLKGGVMLNQLRRIIADDTLWRNILTGLNVDFRHQTVDYDDVVDYIIAKTKMNLAPFFEQYVLQKDIPTLELNLLKDGTAEARWNSEVENFEMPIHLGIRETEFQKINLTQEFQKLPWNNIHKDKLLIDTFNYYINVTYL</sequence>
<dbReference type="SUPFAM" id="SSF55486">
    <property type="entry name" value="Metalloproteases ('zincins'), catalytic domain"/>
    <property type="match status" value="1"/>
</dbReference>
<dbReference type="AlphaFoldDB" id="A0A9D1WAD6"/>
<gene>
    <name evidence="3" type="ORF">H9853_10155</name>
</gene>
<feature type="binding site" evidence="1">
    <location>
        <position position="346"/>
    </location>
    <ligand>
        <name>Zn(2+)</name>
        <dbReference type="ChEBI" id="CHEBI:29105"/>
        <note>catalytic</note>
    </ligand>
</feature>
<name>A0A9D1WAD6_9SPHI</name>
<dbReference type="CDD" id="cd09603">
    <property type="entry name" value="M1_APN_like"/>
    <property type="match status" value="1"/>
</dbReference>